<keyword evidence="1" id="KW-0805">Transcription regulation</keyword>
<evidence type="ECO:0000313" key="5">
    <source>
        <dbReference type="EMBL" id="KSU80338.1"/>
    </source>
</evidence>
<dbReference type="InterPro" id="IPR028978">
    <property type="entry name" value="Chorismate_lyase_/UTRA_dom_sf"/>
</dbReference>
<dbReference type="Pfam" id="PF00392">
    <property type="entry name" value="GntR"/>
    <property type="match status" value="1"/>
</dbReference>
<dbReference type="InterPro" id="IPR011663">
    <property type="entry name" value="UTRA"/>
</dbReference>
<evidence type="ECO:0000256" key="2">
    <source>
        <dbReference type="ARBA" id="ARBA00023125"/>
    </source>
</evidence>
<protein>
    <recommendedName>
        <fullName evidence="4">HTH gntR-type domain-containing protein</fullName>
    </recommendedName>
</protein>
<evidence type="ECO:0000256" key="3">
    <source>
        <dbReference type="ARBA" id="ARBA00023163"/>
    </source>
</evidence>
<dbReference type="SMART" id="SM00866">
    <property type="entry name" value="UTRA"/>
    <property type="match status" value="1"/>
</dbReference>
<dbReference type="FunFam" id="1.10.10.10:FF:000079">
    <property type="entry name" value="GntR family transcriptional regulator"/>
    <property type="match status" value="1"/>
</dbReference>
<name>A0A0V8IZR5_9BACL</name>
<dbReference type="PRINTS" id="PR00035">
    <property type="entry name" value="HTHGNTR"/>
</dbReference>
<dbReference type="InterPro" id="IPR050679">
    <property type="entry name" value="Bact_HTH_transcr_reg"/>
</dbReference>
<gene>
    <name evidence="5" type="ORF">AS030_20610</name>
</gene>
<dbReference type="PANTHER" id="PTHR44846">
    <property type="entry name" value="MANNOSYL-D-GLYCERATE TRANSPORT/METABOLISM SYSTEM REPRESSOR MNGR-RELATED"/>
    <property type="match status" value="1"/>
</dbReference>
<proteinExistence type="predicted"/>
<dbReference type="SUPFAM" id="SSF64288">
    <property type="entry name" value="Chorismate lyase-like"/>
    <property type="match status" value="1"/>
</dbReference>
<dbReference type="Pfam" id="PF07702">
    <property type="entry name" value="UTRA"/>
    <property type="match status" value="1"/>
</dbReference>
<accession>A0A0V8IZR5</accession>
<evidence type="ECO:0000313" key="6">
    <source>
        <dbReference type="Proteomes" id="UP000054099"/>
    </source>
</evidence>
<dbReference type="RefSeq" id="WP_061975261.1">
    <property type="nucleotide sequence ID" value="NZ_FMAV01000005.1"/>
</dbReference>
<dbReference type="EMBL" id="LNQN01000007">
    <property type="protein sequence ID" value="KSU80338.1"/>
    <property type="molecule type" value="Genomic_DNA"/>
</dbReference>
<dbReference type="GO" id="GO:0003700">
    <property type="term" value="F:DNA-binding transcription factor activity"/>
    <property type="evidence" value="ECO:0007669"/>
    <property type="project" value="InterPro"/>
</dbReference>
<feature type="domain" description="HTH gntR-type" evidence="4">
    <location>
        <begin position="9"/>
        <end position="77"/>
    </location>
</feature>
<dbReference type="AlphaFoldDB" id="A0A0V8IZR5"/>
<keyword evidence="2" id="KW-0238">DNA-binding</keyword>
<dbReference type="InterPro" id="IPR036388">
    <property type="entry name" value="WH-like_DNA-bd_sf"/>
</dbReference>
<comment type="caution">
    <text evidence="5">The sequence shown here is derived from an EMBL/GenBank/DDBJ whole genome shotgun (WGS) entry which is preliminary data.</text>
</comment>
<dbReference type="GO" id="GO:0003677">
    <property type="term" value="F:DNA binding"/>
    <property type="evidence" value="ECO:0007669"/>
    <property type="project" value="UniProtKB-KW"/>
</dbReference>
<organism evidence="5 6">
    <name type="scientific">Fictibacillus enclensis</name>
    <dbReference type="NCBI Taxonomy" id="1017270"/>
    <lineage>
        <taxon>Bacteria</taxon>
        <taxon>Bacillati</taxon>
        <taxon>Bacillota</taxon>
        <taxon>Bacilli</taxon>
        <taxon>Bacillales</taxon>
        <taxon>Fictibacillaceae</taxon>
        <taxon>Fictibacillus</taxon>
    </lineage>
</organism>
<dbReference type="GO" id="GO:0045892">
    <property type="term" value="P:negative regulation of DNA-templated transcription"/>
    <property type="evidence" value="ECO:0007669"/>
    <property type="project" value="TreeGrafter"/>
</dbReference>
<dbReference type="InterPro" id="IPR000524">
    <property type="entry name" value="Tscrpt_reg_HTH_GntR"/>
</dbReference>
<dbReference type="PROSITE" id="PS50949">
    <property type="entry name" value="HTH_GNTR"/>
    <property type="match status" value="1"/>
</dbReference>
<dbReference type="Proteomes" id="UP000054099">
    <property type="component" value="Unassembled WGS sequence"/>
</dbReference>
<dbReference type="Gene3D" id="3.40.1410.10">
    <property type="entry name" value="Chorismate lyase-like"/>
    <property type="match status" value="1"/>
</dbReference>
<dbReference type="SUPFAM" id="SSF46785">
    <property type="entry name" value="Winged helix' DNA-binding domain"/>
    <property type="match status" value="1"/>
</dbReference>
<evidence type="ECO:0000256" key="1">
    <source>
        <dbReference type="ARBA" id="ARBA00023015"/>
    </source>
</evidence>
<dbReference type="SMART" id="SM00345">
    <property type="entry name" value="HTH_GNTR"/>
    <property type="match status" value="1"/>
</dbReference>
<evidence type="ECO:0000259" key="4">
    <source>
        <dbReference type="PROSITE" id="PS50949"/>
    </source>
</evidence>
<dbReference type="Gene3D" id="1.10.10.10">
    <property type="entry name" value="Winged helix-like DNA-binding domain superfamily/Winged helix DNA-binding domain"/>
    <property type="match status" value="1"/>
</dbReference>
<sequence>MKLNNASSLPLYEQLMINIKDEMDKGVYKAGDRIPNEAELCDLYSVSRITVRRAIQELVEEGLLERKQGKGTFVSRKKVARELITVEGFSDFSKQLGVNSSKKVLECKEIKATKQVAEALQIEVGSPVLNLSRLMFIDDMPFTIDIVHYSLIRFPKLMENIFEYESTYDVLKNMYQVNMQKTSSTKILTAVPASTTEAEYLDCDPGAMLFNIDKTVFDDQGVPIHISTFKVPTTHIAFTIST</sequence>
<keyword evidence="6" id="KW-1185">Reference proteome</keyword>
<keyword evidence="3" id="KW-0804">Transcription</keyword>
<dbReference type="PANTHER" id="PTHR44846:SF1">
    <property type="entry name" value="MANNOSYL-D-GLYCERATE TRANSPORT_METABOLISM SYSTEM REPRESSOR MNGR-RELATED"/>
    <property type="match status" value="1"/>
</dbReference>
<dbReference type="OrthoDB" id="457376at2"/>
<dbReference type="CDD" id="cd07377">
    <property type="entry name" value="WHTH_GntR"/>
    <property type="match status" value="1"/>
</dbReference>
<reference evidence="5 6" key="1">
    <citation type="journal article" date="2014" name="Antonie Van Leeuwenhoek">
        <title>Fictibacillus enclensis sp. nov., isolated from marine sediment.</title>
        <authorList>
            <person name="Dastager S.G."/>
            <person name="Mawlankar R."/>
            <person name="Srinivasan K."/>
            <person name="Tang S.K."/>
            <person name="Lee J.C."/>
            <person name="Ramana V.V."/>
            <person name="Shouche Y.S."/>
        </authorList>
    </citation>
    <scope>NUCLEOTIDE SEQUENCE [LARGE SCALE GENOMIC DNA]</scope>
    <source>
        <strain evidence="5 6">NIO-1003</strain>
    </source>
</reference>
<dbReference type="InterPro" id="IPR036390">
    <property type="entry name" value="WH_DNA-bd_sf"/>
</dbReference>